<evidence type="ECO:0008006" key="7">
    <source>
        <dbReference type="Google" id="ProtNLM"/>
    </source>
</evidence>
<evidence type="ECO:0000313" key="6">
    <source>
        <dbReference type="EMBL" id="GAI62604.1"/>
    </source>
</evidence>
<dbReference type="GO" id="GO:0003677">
    <property type="term" value="F:DNA binding"/>
    <property type="evidence" value="ECO:0007669"/>
    <property type="project" value="InterPro"/>
</dbReference>
<name>X1S494_9ZZZZ</name>
<sequence>MEYKKNILDRGFYSRDTSRVARDLLGKVLVKKSGRTAASGIIVETEAYYGPGDPASHAFRGSTPRSSIMFGKAGIAYVYLCYGVYWLLNIVTGEEGVPGAVLIRGLKPLDGIEEMQKRRNISCGKHKLTDGPGKLTIAMDIGYSDNGKDVADPKSDIHILENSPPDESFIIKNTERIGITNGKDRLLRYIVIGL</sequence>
<dbReference type="HAMAP" id="MF_00527">
    <property type="entry name" value="3MGH"/>
    <property type="match status" value="1"/>
</dbReference>
<evidence type="ECO:0000256" key="3">
    <source>
        <dbReference type="ARBA" id="ARBA00022801"/>
    </source>
</evidence>
<evidence type="ECO:0000256" key="4">
    <source>
        <dbReference type="ARBA" id="ARBA00023204"/>
    </source>
</evidence>
<dbReference type="PANTHER" id="PTHR10429:SF0">
    <property type="entry name" value="DNA-3-METHYLADENINE GLYCOSYLASE"/>
    <property type="match status" value="1"/>
</dbReference>
<dbReference type="NCBIfam" id="TIGR00567">
    <property type="entry name" value="3mg"/>
    <property type="match status" value="1"/>
</dbReference>
<dbReference type="NCBIfam" id="NF002003">
    <property type="entry name" value="PRK00802.1-3"/>
    <property type="match status" value="1"/>
</dbReference>
<protein>
    <recommendedName>
        <fullName evidence="7">3-methyladenine DNA glycosylase</fullName>
    </recommendedName>
</protein>
<dbReference type="FunFam" id="3.10.300.10:FF:000001">
    <property type="entry name" value="Putative 3-methyladenine DNA glycosylase"/>
    <property type="match status" value="1"/>
</dbReference>
<evidence type="ECO:0000256" key="1">
    <source>
        <dbReference type="ARBA" id="ARBA00009232"/>
    </source>
</evidence>
<comment type="caution">
    <text evidence="6">The sequence shown here is derived from an EMBL/GenBank/DDBJ whole genome shotgun (WGS) entry which is preliminary data.</text>
</comment>
<organism evidence="6">
    <name type="scientific">marine sediment metagenome</name>
    <dbReference type="NCBI Taxonomy" id="412755"/>
    <lineage>
        <taxon>unclassified sequences</taxon>
        <taxon>metagenomes</taxon>
        <taxon>ecological metagenomes</taxon>
    </lineage>
</organism>
<keyword evidence="5" id="KW-0812">Transmembrane</keyword>
<accession>X1S494</accession>
<dbReference type="InterPro" id="IPR003180">
    <property type="entry name" value="MPG"/>
</dbReference>
<dbReference type="SUPFAM" id="SSF50486">
    <property type="entry name" value="FMT C-terminal domain-like"/>
    <property type="match status" value="1"/>
</dbReference>
<keyword evidence="2" id="KW-0227">DNA damage</keyword>
<keyword evidence="5" id="KW-1133">Transmembrane helix</keyword>
<keyword evidence="3" id="KW-0378">Hydrolase</keyword>
<gene>
    <name evidence="6" type="ORF">S12H4_10327</name>
</gene>
<proteinExistence type="inferred from homology"/>
<feature type="transmembrane region" description="Helical" evidence="5">
    <location>
        <begin position="69"/>
        <end position="88"/>
    </location>
</feature>
<dbReference type="EMBL" id="BARW01004391">
    <property type="protein sequence ID" value="GAI62604.1"/>
    <property type="molecule type" value="Genomic_DNA"/>
</dbReference>
<reference evidence="6" key="1">
    <citation type="journal article" date="2014" name="Front. Microbiol.">
        <title>High frequency of phylogenetically diverse reductive dehalogenase-homologous genes in deep subseafloor sedimentary metagenomes.</title>
        <authorList>
            <person name="Kawai M."/>
            <person name="Futagami T."/>
            <person name="Toyoda A."/>
            <person name="Takaki Y."/>
            <person name="Nishi S."/>
            <person name="Hori S."/>
            <person name="Arai W."/>
            <person name="Tsubouchi T."/>
            <person name="Morono Y."/>
            <person name="Uchiyama I."/>
            <person name="Ito T."/>
            <person name="Fujiyama A."/>
            <person name="Inagaki F."/>
            <person name="Takami H."/>
        </authorList>
    </citation>
    <scope>NUCLEOTIDE SEQUENCE</scope>
    <source>
        <strain evidence="6">Expedition CK06-06</strain>
    </source>
</reference>
<dbReference type="CDD" id="cd00540">
    <property type="entry name" value="AAG"/>
    <property type="match status" value="1"/>
</dbReference>
<dbReference type="GO" id="GO:0006284">
    <property type="term" value="P:base-excision repair"/>
    <property type="evidence" value="ECO:0007669"/>
    <property type="project" value="InterPro"/>
</dbReference>
<dbReference type="Gene3D" id="3.10.300.10">
    <property type="entry name" value="Methylpurine-DNA glycosylase (MPG)"/>
    <property type="match status" value="1"/>
</dbReference>
<comment type="similarity">
    <text evidence="1">Belongs to the DNA glycosylase MPG family.</text>
</comment>
<evidence type="ECO:0000256" key="5">
    <source>
        <dbReference type="SAM" id="Phobius"/>
    </source>
</evidence>
<dbReference type="InterPro" id="IPR011034">
    <property type="entry name" value="Formyl_transferase-like_C_sf"/>
</dbReference>
<dbReference type="Pfam" id="PF02245">
    <property type="entry name" value="Pur_DNA_glyco"/>
    <property type="match status" value="1"/>
</dbReference>
<dbReference type="AlphaFoldDB" id="X1S494"/>
<keyword evidence="4" id="KW-0234">DNA repair</keyword>
<keyword evidence="5" id="KW-0472">Membrane</keyword>
<dbReference type="PANTHER" id="PTHR10429">
    <property type="entry name" value="DNA-3-METHYLADENINE GLYCOSYLASE"/>
    <property type="match status" value="1"/>
</dbReference>
<evidence type="ECO:0000256" key="2">
    <source>
        <dbReference type="ARBA" id="ARBA00022763"/>
    </source>
</evidence>
<dbReference type="GO" id="GO:0003905">
    <property type="term" value="F:alkylbase DNA N-glycosylase activity"/>
    <property type="evidence" value="ECO:0007669"/>
    <property type="project" value="InterPro"/>
</dbReference>
<dbReference type="InterPro" id="IPR036995">
    <property type="entry name" value="MPG_sf"/>
</dbReference>